<feature type="region of interest" description="Disordered" evidence="1">
    <location>
        <begin position="133"/>
        <end position="165"/>
    </location>
</feature>
<name>A0A6J5YJC4_9ZZZZ</name>
<accession>A0A6J5YJC4</accession>
<protein>
    <submittedName>
        <fullName evidence="2">Unannotated protein</fullName>
    </submittedName>
</protein>
<feature type="compositionally biased region" description="Basic and acidic residues" evidence="1">
    <location>
        <begin position="143"/>
        <end position="165"/>
    </location>
</feature>
<dbReference type="AlphaFoldDB" id="A0A6J5YJC4"/>
<feature type="compositionally biased region" description="Basic and acidic residues" evidence="1">
    <location>
        <begin position="31"/>
        <end position="51"/>
    </location>
</feature>
<proteinExistence type="predicted"/>
<evidence type="ECO:0000256" key="1">
    <source>
        <dbReference type="SAM" id="MobiDB-lite"/>
    </source>
</evidence>
<sequence>MVECVVDGDVVELRRGVGSEIEIGAAASNGEGEHGLQHRGEERGRAGDGDHIGFGGGAVALQIDQHRVRDQHAFRGSGGSGGETQQRSIVSGCRYGWGAGVRFVSCVCGGGVDERGECRGRCVEEGIESQAGDVFAVQASGTERGDDGGVEADDRSADEVDDLRE</sequence>
<feature type="region of interest" description="Disordered" evidence="1">
    <location>
        <begin position="24"/>
        <end position="51"/>
    </location>
</feature>
<gene>
    <name evidence="2" type="ORF">UFOPK1392_02423</name>
    <name evidence="3" type="ORF">UFOPK3733_02188</name>
</gene>
<evidence type="ECO:0000313" key="2">
    <source>
        <dbReference type="EMBL" id="CAB4324647.1"/>
    </source>
</evidence>
<dbReference type="EMBL" id="CAFBNC010000173">
    <property type="protein sequence ID" value="CAB4956449.1"/>
    <property type="molecule type" value="Genomic_DNA"/>
</dbReference>
<dbReference type="EMBL" id="CAEMXZ010000186">
    <property type="protein sequence ID" value="CAB4324647.1"/>
    <property type="molecule type" value="Genomic_DNA"/>
</dbReference>
<organism evidence="2">
    <name type="scientific">freshwater metagenome</name>
    <dbReference type="NCBI Taxonomy" id="449393"/>
    <lineage>
        <taxon>unclassified sequences</taxon>
        <taxon>metagenomes</taxon>
        <taxon>ecological metagenomes</taxon>
    </lineage>
</organism>
<evidence type="ECO:0000313" key="3">
    <source>
        <dbReference type="EMBL" id="CAB4956449.1"/>
    </source>
</evidence>
<reference evidence="2" key="1">
    <citation type="submission" date="2020-05" db="EMBL/GenBank/DDBJ databases">
        <authorList>
            <person name="Chiriac C."/>
            <person name="Salcher M."/>
            <person name="Ghai R."/>
            <person name="Kavagutti S V."/>
        </authorList>
    </citation>
    <scope>NUCLEOTIDE SEQUENCE</scope>
</reference>